<gene>
    <name evidence="4" type="ORF">M408DRAFT_194781</name>
</gene>
<evidence type="ECO:0000259" key="2">
    <source>
        <dbReference type="PROSITE" id="PS50097"/>
    </source>
</evidence>
<feature type="region of interest" description="Disordered" evidence="1">
    <location>
        <begin position="587"/>
        <end position="681"/>
    </location>
</feature>
<feature type="compositionally biased region" description="Polar residues" evidence="1">
    <location>
        <begin position="898"/>
        <end position="939"/>
    </location>
</feature>
<dbReference type="SMART" id="SM00225">
    <property type="entry name" value="BTB"/>
    <property type="match status" value="1"/>
</dbReference>
<dbReference type="STRING" id="933852.A0A0C2XAR6"/>
<accession>A0A0C2XAR6</accession>
<dbReference type="InterPro" id="IPR036859">
    <property type="entry name" value="CAP-Gly_dom_sf"/>
</dbReference>
<feature type="compositionally biased region" description="Basic and acidic residues" evidence="1">
    <location>
        <begin position="598"/>
        <end position="610"/>
    </location>
</feature>
<dbReference type="SUPFAM" id="SSF54695">
    <property type="entry name" value="POZ domain"/>
    <property type="match status" value="1"/>
</dbReference>
<feature type="region of interest" description="Disordered" evidence="1">
    <location>
        <begin position="716"/>
        <end position="989"/>
    </location>
</feature>
<feature type="domain" description="CAP-Gly" evidence="3">
    <location>
        <begin position="1203"/>
        <end position="1261"/>
    </location>
</feature>
<dbReference type="EMBL" id="KN824307">
    <property type="protein sequence ID" value="KIM26282.1"/>
    <property type="molecule type" value="Genomic_DNA"/>
</dbReference>
<feature type="region of interest" description="Disordered" evidence="1">
    <location>
        <begin position="1254"/>
        <end position="1280"/>
    </location>
</feature>
<evidence type="ECO:0000313" key="4">
    <source>
        <dbReference type="EMBL" id="KIM26282.1"/>
    </source>
</evidence>
<dbReference type="HOGENOM" id="CLU_002951_0_0_1"/>
<evidence type="ECO:0000313" key="5">
    <source>
        <dbReference type="Proteomes" id="UP000054097"/>
    </source>
</evidence>
<dbReference type="OrthoDB" id="2130750at2759"/>
<sequence>MALALPKSKLYEANSQSTSVWQSDLKKLFHHARERYADVVWEVIAEGETEGEEVYGHKAIVYARAPTTFQATYFSFRHAPPATPDPYGPDQSSYSLHIDPPSPSESLMRDYDHLRGGSPAPSQMQGTLLRLTTSINPALFSNELEYLYTAQGMGEAFEFLFDAPEQRDFNESEEDRMDKLRKDLCYMWRSRLFSDVRIALTGDFRPPDAPPDAEDTAVVFFSHRFILVSRSPYFHKALQSSFQPPTAPIDGTTLTLELPSTAFTPASLHWALGFMYAGTLNFSHRTFDLDTAFAIFRSAQYLLIATMRVEIEAHIVEEMVHGLFHAYLTFDEYEKITAGKWGVGGCRCRQCQRRVPRVLEFALAPDIGNKVLERGSRRALVGMFGEGWCSSEFANLSTKMRALLLKGVQTRTTPQNLFPLLFAAEAALARLEMVNDTWAETVEELIVKARKTIDEVLCDSSESVFEQQEWLEIMDSDGAQFHDMDRVEWIMQSLIRGLKDINAPRVYQTVVSAILLRPHPTDTAATLLPSQSPVRSRVESTRTQILGWIKKHWMNIRMVSGFDTIEQWALKEIGHELEMNIPDLKNATSTKGATTRTGLRETLPKEKLEQDMEASSITTTSMRANVLSRNMAKSNEPQRKDNTVQSVKVSIRSHPYGNKARNSNGDTAERDSFASSTSSFSSARSLIYPDVESHTASTPVTPKLTGATFSRVDSLATTSDNHRARSPTVSTNPPARNVPGRRVVATSTTSAADSPAAGRPKSIAASVKSTTSTIRRGGTSSTAVSPTSPNDSARAKMEARKSTASTSSRPAPRLSTASLSRPSSRVSDVSFRSAKEDLDVPPVPRGRTISMASTTSTTSMKTDGGSTTAAPRSGKMRGNTLAPSTPKALRPRKMSDASVISTASLSNSRSNVTPKRPSSQASVRSNISTRASSQKTTPTKPVEKVPDVPKRVTKVSTSSQPPSVSPIRVRKKSTTAATAPTPTPAPAPVPVPIPATKVVKQDDTAKSFLPSIAPPVIVHDYAEERSASPPPPVPSKEKNRETVDSMTGLTPTSKEDKRPSNTSTMSTNSGSTIRVIRKKSNDTITEKSEKDVSTLRAKTLAKLVGTTAATGSPSRPSAAAAVSPPTAPPVTIPTREQNDYQIPFIPSFDTPVTAVPSMYAAPPPPRPQFVPVTNPQGMTLNVGIPCIITSKRARFRAFARYLGEIAGEAGPWVGVEVPLGEFAGGDKLGSRNWHDGSWNGIRYFDIQGNAWEEEERGGKRRRANDPYGSGSVRGSRRDVDTLSVETRERRRMRSVSPAVSDSSVYESRGLFIRPQQVLFVIGAREDY</sequence>
<keyword evidence="5" id="KW-1185">Reference proteome</keyword>
<feature type="compositionally biased region" description="Polar residues" evidence="1">
    <location>
        <begin position="587"/>
        <end position="597"/>
    </location>
</feature>
<feature type="compositionally biased region" description="Basic and acidic residues" evidence="1">
    <location>
        <begin position="941"/>
        <end position="950"/>
    </location>
</feature>
<feature type="region of interest" description="Disordered" evidence="1">
    <location>
        <begin position="1107"/>
        <end position="1131"/>
    </location>
</feature>
<feature type="compositionally biased region" description="Low complexity" evidence="1">
    <location>
        <begin position="1107"/>
        <end position="1124"/>
    </location>
</feature>
<organism evidence="4 5">
    <name type="scientific">Serendipita vermifera MAFF 305830</name>
    <dbReference type="NCBI Taxonomy" id="933852"/>
    <lineage>
        <taxon>Eukaryota</taxon>
        <taxon>Fungi</taxon>
        <taxon>Dikarya</taxon>
        <taxon>Basidiomycota</taxon>
        <taxon>Agaricomycotina</taxon>
        <taxon>Agaricomycetes</taxon>
        <taxon>Sebacinales</taxon>
        <taxon>Serendipitaceae</taxon>
        <taxon>Serendipita</taxon>
    </lineage>
</organism>
<dbReference type="CDD" id="cd18186">
    <property type="entry name" value="BTB_POZ_ZBTB_KLHL-like"/>
    <property type="match status" value="1"/>
</dbReference>
<dbReference type="PROSITE" id="PS50097">
    <property type="entry name" value="BTB"/>
    <property type="match status" value="1"/>
</dbReference>
<reference evidence="5" key="2">
    <citation type="submission" date="2015-01" db="EMBL/GenBank/DDBJ databases">
        <title>Evolutionary Origins and Diversification of the Mycorrhizal Mutualists.</title>
        <authorList>
            <consortium name="DOE Joint Genome Institute"/>
            <consortium name="Mycorrhizal Genomics Consortium"/>
            <person name="Kohler A."/>
            <person name="Kuo A."/>
            <person name="Nagy L.G."/>
            <person name="Floudas D."/>
            <person name="Copeland A."/>
            <person name="Barry K.W."/>
            <person name="Cichocki N."/>
            <person name="Veneault-Fourrey C."/>
            <person name="LaButti K."/>
            <person name="Lindquist E.A."/>
            <person name="Lipzen A."/>
            <person name="Lundell T."/>
            <person name="Morin E."/>
            <person name="Murat C."/>
            <person name="Riley R."/>
            <person name="Ohm R."/>
            <person name="Sun H."/>
            <person name="Tunlid A."/>
            <person name="Henrissat B."/>
            <person name="Grigoriev I.V."/>
            <person name="Hibbett D.S."/>
            <person name="Martin F."/>
        </authorList>
    </citation>
    <scope>NUCLEOTIDE SEQUENCE [LARGE SCALE GENOMIC DNA]</scope>
    <source>
        <strain evidence="5">MAFF 305830</strain>
    </source>
</reference>
<dbReference type="InterPro" id="IPR000210">
    <property type="entry name" value="BTB/POZ_dom"/>
</dbReference>
<dbReference type="Proteomes" id="UP000054097">
    <property type="component" value="Unassembled WGS sequence"/>
</dbReference>
<feature type="compositionally biased region" description="Low complexity" evidence="1">
    <location>
        <begin position="848"/>
        <end position="868"/>
    </location>
</feature>
<feature type="compositionally biased region" description="Low complexity" evidence="1">
    <location>
        <begin position="954"/>
        <end position="966"/>
    </location>
</feature>
<reference evidence="4 5" key="1">
    <citation type="submission" date="2014-04" db="EMBL/GenBank/DDBJ databases">
        <authorList>
            <consortium name="DOE Joint Genome Institute"/>
            <person name="Kuo A."/>
            <person name="Zuccaro A."/>
            <person name="Kohler A."/>
            <person name="Nagy L.G."/>
            <person name="Floudas D."/>
            <person name="Copeland A."/>
            <person name="Barry K.W."/>
            <person name="Cichocki N."/>
            <person name="Veneault-Fourrey C."/>
            <person name="LaButti K."/>
            <person name="Lindquist E.A."/>
            <person name="Lipzen A."/>
            <person name="Lundell T."/>
            <person name="Morin E."/>
            <person name="Murat C."/>
            <person name="Sun H."/>
            <person name="Tunlid A."/>
            <person name="Henrissat B."/>
            <person name="Grigoriev I.V."/>
            <person name="Hibbett D.S."/>
            <person name="Martin F."/>
            <person name="Nordberg H.P."/>
            <person name="Cantor M.N."/>
            <person name="Hua S.X."/>
        </authorList>
    </citation>
    <scope>NUCLEOTIDE SEQUENCE [LARGE SCALE GENOMIC DNA]</scope>
    <source>
        <strain evidence="4 5">MAFF 305830</strain>
    </source>
</reference>
<name>A0A0C2XAR6_SERVB</name>
<dbReference type="Pfam" id="PF00651">
    <property type="entry name" value="BTB"/>
    <property type="match status" value="1"/>
</dbReference>
<feature type="region of interest" description="Disordered" evidence="1">
    <location>
        <begin position="1023"/>
        <end position="1091"/>
    </location>
</feature>
<evidence type="ECO:0000259" key="3">
    <source>
        <dbReference type="PROSITE" id="PS50245"/>
    </source>
</evidence>
<feature type="compositionally biased region" description="Basic and acidic residues" evidence="1">
    <location>
        <begin position="1079"/>
        <end position="1091"/>
    </location>
</feature>
<dbReference type="SUPFAM" id="SSF74924">
    <property type="entry name" value="Cap-Gly domain"/>
    <property type="match status" value="1"/>
</dbReference>
<feature type="domain" description="BTB" evidence="2">
    <location>
        <begin position="194"/>
        <end position="284"/>
    </location>
</feature>
<dbReference type="InterPro" id="IPR000938">
    <property type="entry name" value="CAP-Gly_domain"/>
</dbReference>
<evidence type="ECO:0000256" key="1">
    <source>
        <dbReference type="SAM" id="MobiDB-lite"/>
    </source>
</evidence>
<dbReference type="Gene3D" id="3.30.710.10">
    <property type="entry name" value="Potassium Channel Kv1.1, Chain A"/>
    <property type="match status" value="1"/>
</dbReference>
<feature type="compositionally biased region" description="Low complexity" evidence="1">
    <location>
        <begin position="745"/>
        <end position="757"/>
    </location>
</feature>
<dbReference type="PROSITE" id="PS50245">
    <property type="entry name" value="CAP_GLY_2"/>
    <property type="match status" value="1"/>
</dbReference>
<dbReference type="InterPro" id="IPR011333">
    <property type="entry name" value="SKP1/BTB/POZ_sf"/>
</dbReference>
<dbReference type="Gene3D" id="2.30.30.190">
    <property type="entry name" value="CAP Gly-rich-like domain"/>
    <property type="match status" value="1"/>
</dbReference>
<feature type="compositionally biased region" description="Polar residues" evidence="1">
    <location>
        <begin position="802"/>
        <end position="827"/>
    </location>
</feature>
<evidence type="ECO:0008006" key="6">
    <source>
        <dbReference type="Google" id="ProtNLM"/>
    </source>
</evidence>
<feature type="compositionally biased region" description="Polar residues" evidence="1">
    <location>
        <begin position="613"/>
        <end position="635"/>
    </location>
</feature>
<proteinExistence type="predicted"/>
<dbReference type="PANTHER" id="PTHR22427">
    <property type="entry name" value="GH15728P"/>
    <property type="match status" value="1"/>
</dbReference>
<feature type="compositionally biased region" description="Low complexity" evidence="1">
    <location>
        <begin position="1060"/>
        <end position="1072"/>
    </location>
</feature>
<dbReference type="PANTHER" id="PTHR22427:SF7">
    <property type="entry name" value="GH15728P"/>
    <property type="match status" value="1"/>
</dbReference>
<feature type="compositionally biased region" description="Low complexity" evidence="1">
    <location>
        <begin position="769"/>
        <end position="782"/>
    </location>
</feature>
<protein>
    <recommendedName>
        <fullName evidence="6">BTB domain-containing protein</fullName>
    </recommendedName>
</protein>